<dbReference type="GO" id="GO:0046686">
    <property type="term" value="P:response to cadmium ion"/>
    <property type="evidence" value="ECO:0007669"/>
    <property type="project" value="TreeGrafter"/>
</dbReference>
<dbReference type="InterPro" id="IPR049789">
    <property type="entry name" value="ArsI/CadI-like"/>
</dbReference>
<gene>
    <name evidence="2" type="ORF">MNBD_NITROSPIRAE01-664</name>
</gene>
<dbReference type="PROSITE" id="PS51819">
    <property type="entry name" value="VOC"/>
    <property type="match status" value="1"/>
</dbReference>
<accession>A0A3B1D5Y5</accession>
<name>A0A3B1D5Y5_9ZZZZ</name>
<organism evidence="2">
    <name type="scientific">hydrothermal vent metagenome</name>
    <dbReference type="NCBI Taxonomy" id="652676"/>
    <lineage>
        <taxon>unclassified sequences</taxon>
        <taxon>metagenomes</taxon>
        <taxon>ecological metagenomes</taxon>
    </lineage>
</organism>
<evidence type="ECO:0000259" key="1">
    <source>
        <dbReference type="PROSITE" id="PS51819"/>
    </source>
</evidence>
<dbReference type="NCBIfam" id="NF041414">
    <property type="entry name" value="ArsI_CadI_VOC"/>
    <property type="match status" value="1"/>
</dbReference>
<protein>
    <submittedName>
        <fullName evidence="2">Lactoylglutathione lyase @ Cadmium-induced protein CadI</fullName>
        <ecNumber evidence="2">4.4.1.5</ecNumber>
    </submittedName>
</protein>
<dbReference type="EMBL" id="UOGF01000060">
    <property type="protein sequence ID" value="VAX30350.1"/>
    <property type="molecule type" value="Genomic_DNA"/>
</dbReference>
<dbReference type="InterPro" id="IPR029068">
    <property type="entry name" value="Glyas_Bleomycin-R_OHBP_Dase"/>
</dbReference>
<dbReference type="Gene3D" id="3.10.180.10">
    <property type="entry name" value="2,3-Dihydroxybiphenyl 1,2-Dioxygenase, domain 1"/>
    <property type="match status" value="1"/>
</dbReference>
<keyword evidence="2" id="KW-0456">Lyase</keyword>
<proteinExistence type="predicted"/>
<dbReference type="InterPro" id="IPR004360">
    <property type="entry name" value="Glyas_Fos-R_dOase_dom"/>
</dbReference>
<dbReference type="GO" id="GO:0004462">
    <property type="term" value="F:lactoylglutathione lyase activity"/>
    <property type="evidence" value="ECO:0007669"/>
    <property type="project" value="UniProtKB-EC"/>
</dbReference>
<feature type="domain" description="VOC" evidence="1">
    <location>
        <begin position="2"/>
        <end position="115"/>
    </location>
</feature>
<dbReference type="PANTHER" id="PTHR41294">
    <property type="entry name" value="CADMIUM-INDUCED PROTEIN CADI"/>
    <property type="match status" value="1"/>
</dbReference>
<dbReference type="EC" id="4.4.1.5" evidence="2"/>
<dbReference type="Pfam" id="PF00903">
    <property type="entry name" value="Glyoxalase"/>
    <property type="match status" value="1"/>
</dbReference>
<sequence length="155" mass="17312">MKRFHIHIGVKNLNESIQFYSALFGAEPIKSKPDYAKWMLTDPLVNFAISTRSAKIGIDHLGIQVDEASEFEAFRSRVHKSLSTYDEGETVCCYTKSEKSWLEDPSSIAWETYRAMEEAQTFSSRSKNEGSCCIPQATAQSTCCEPTETTGSCCG</sequence>
<dbReference type="InterPro" id="IPR052393">
    <property type="entry name" value="Cadmium-induced_rsp"/>
</dbReference>
<dbReference type="SUPFAM" id="SSF54593">
    <property type="entry name" value="Glyoxalase/Bleomycin resistance protein/Dihydroxybiphenyl dioxygenase"/>
    <property type="match status" value="1"/>
</dbReference>
<reference evidence="2" key="1">
    <citation type="submission" date="2018-06" db="EMBL/GenBank/DDBJ databases">
        <authorList>
            <person name="Zhirakovskaya E."/>
        </authorList>
    </citation>
    <scope>NUCLEOTIDE SEQUENCE</scope>
</reference>
<dbReference type="InterPro" id="IPR037523">
    <property type="entry name" value="VOC_core"/>
</dbReference>
<dbReference type="PANTHER" id="PTHR41294:SF1">
    <property type="entry name" value="CADMIUM-INDUCED PROTEIN CADI"/>
    <property type="match status" value="1"/>
</dbReference>
<evidence type="ECO:0000313" key="2">
    <source>
        <dbReference type="EMBL" id="VAX30350.1"/>
    </source>
</evidence>
<dbReference type="AlphaFoldDB" id="A0A3B1D5Y5"/>